<keyword evidence="3" id="KW-1185">Reference proteome</keyword>
<evidence type="ECO:0000313" key="3">
    <source>
        <dbReference type="Proteomes" id="UP000199387"/>
    </source>
</evidence>
<dbReference type="EMBL" id="FMZA01000021">
    <property type="protein sequence ID" value="SDC91474.1"/>
    <property type="molecule type" value="Genomic_DNA"/>
</dbReference>
<feature type="transmembrane region" description="Helical" evidence="1">
    <location>
        <begin position="129"/>
        <end position="149"/>
    </location>
</feature>
<organism evidence="2 3">
    <name type="scientific">Melghirimyces thermohalophilus</name>
    <dbReference type="NCBI Taxonomy" id="1236220"/>
    <lineage>
        <taxon>Bacteria</taxon>
        <taxon>Bacillati</taxon>
        <taxon>Bacillota</taxon>
        <taxon>Bacilli</taxon>
        <taxon>Bacillales</taxon>
        <taxon>Thermoactinomycetaceae</taxon>
        <taxon>Melghirimyces</taxon>
    </lineage>
</organism>
<protein>
    <recommendedName>
        <fullName evidence="4">ABC-2 type transport system permease protein</fullName>
    </recommendedName>
</protein>
<gene>
    <name evidence="2" type="ORF">SAMN04488112_12161</name>
</gene>
<keyword evidence="1" id="KW-1133">Transmembrane helix</keyword>
<reference evidence="2 3" key="1">
    <citation type="submission" date="2016-10" db="EMBL/GenBank/DDBJ databases">
        <authorList>
            <person name="de Groot N.N."/>
        </authorList>
    </citation>
    <scope>NUCLEOTIDE SEQUENCE [LARGE SCALE GENOMIC DNA]</scope>
    <source>
        <strain evidence="2 3">DSM 45514</strain>
    </source>
</reference>
<feature type="transmembrane region" description="Helical" evidence="1">
    <location>
        <begin position="161"/>
        <end position="182"/>
    </location>
</feature>
<keyword evidence="1" id="KW-0812">Transmembrane</keyword>
<feature type="transmembrane region" description="Helical" evidence="1">
    <location>
        <begin position="43"/>
        <end position="65"/>
    </location>
</feature>
<feature type="transmembrane region" description="Helical" evidence="1">
    <location>
        <begin position="86"/>
        <end position="109"/>
    </location>
</feature>
<feature type="transmembrane region" description="Helical" evidence="1">
    <location>
        <begin position="12"/>
        <end position="37"/>
    </location>
</feature>
<evidence type="ECO:0000256" key="1">
    <source>
        <dbReference type="SAM" id="Phobius"/>
    </source>
</evidence>
<evidence type="ECO:0008006" key="4">
    <source>
        <dbReference type="Google" id="ProtNLM"/>
    </source>
</evidence>
<proteinExistence type="predicted"/>
<name>A0A1G6QHS1_9BACL</name>
<keyword evidence="1" id="KW-0472">Membrane</keyword>
<sequence length="233" mass="26382">MYGWLMMVRKDFRLGLPWLWTGSLFIVCGHLSVAWLLEGQEQLLATLYLLFSHLLFFGLYLILTLSAEAQQLHQWLHVPRPAWQLLLSKIWCALLAATLTFVLSSLYPFSLLVDGIGWVTGLERFFTAYLHLTWFALRFGLILMLIFVLQTVFSFGKGKDWILGLSLLLLILFVPSVSSWILPVGWGGWPDWVQLFEQGAALPLSTLAIGGDGLLMGACFTASSWLLEKRTEV</sequence>
<feature type="transmembrane region" description="Helical" evidence="1">
    <location>
        <begin position="202"/>
        <end position="227"/>
    </location>
</feature>
<accession>A0A1G6QHS1</accession>
<dbReference type="OrthoDB" id="1786466at2"/>
<dbReference type="AlphaFoldDB" id="A0A1G6QHS1"/>
<dbReference type="RefSeq" id="WP_091572485.1">
    <property type="nucleotide sequence ID" value="NZ_FMZA01000021.1"/>
</dbReference>
<dbReference type="Proteomes" id="UP000199387">
    <property type="component" value="Unassembled WGS sequence"/>
</dbReference>
<dbReference type="STRING" id="1236220.SAMN04488112_12161"/>
<evidence type="ECO:0000313" key="2">
    <source>
        <dbReference type="EMBL" id="SDC91474.1"/>
    </source>
</evidence>